<evidence type="ECO:0000256" key="1">
    <source>
        <dbReference type="SAM" id="MobiDB-lite"/>
    </source>
</evidence>
<keyword evidence="3" id="KW-1185">Reference proteome</keyword>
<organism evidence="2 3">
    <name type="scientific">Podila minutissima</name>
    <dbReference type="NCBI Taxonomy" id="64525"/>
    <lineage>
        <taxon>Eukaryota</taxon>
        <taxon>Fungi</taxon>
        <taxon>Fungi incertae sedis</taxon>
        <taxon>Mucoromycota</taxon>
        <taxon>Mortierellomycotina</taxon>
        <taxon>Mortierellomycetes</taxon>
        <taxon>Mortierellales</taxon>
        <taxon>Mortierellaceae</taxon>
        <taxon>Podila</taxon>
    </lineage>
</organism>
<sequence length="418" mass="48325">MVEPRRLLRFIVETVEMKVKDVAMKPGTLSNELKREKNALLKNKHCIRSLTVDAEHVESICDLSAFTTLQELITWLVPEDHNKNDFARCILHACHSRTIQELHIYERPSSRAKNYTTTTITTVIPRYTDFARKLDQPLDAHGVFALQKLHLRSYAFNNFHLPLLNASSEVQHVTVSRFAGLELETLASHASLRWLDFRHIRNGALDCATELGRFESNLAALEVLGMHRDSAMNKDIVAVLNIFLSLKKVDFGDVKMYLRGGRQGGEGDALDLDHESCVQSLGDLYSLATIAQDWDPVQKRRPTGDMADWWKHWNRAVTFMKAVREEYLKQRRIQSCQRSIRMRLMYPFRAFMSRNETEEYRRLRNGWGITLTDAYYMAQAIEKEVEQEKEEIKREQNADMGVDSEEDRRRKIGAPGAI</sequence>
<evidence type="ECO:0000313" key="2">
    <source>
        <dbReference type="EMBL" id="KAF9333390.1"/>
    </source>
</evidence>
<dbReference type="AlphaFoldDB" id="A0A9P5SLX0"/>
<reference evidence="2" key="1">
    <citation type="journal article" date="2020" name="Fungal Divers.">
        <title>Resolving the Mortierellaceae phylogeny through synthesis of multi-gene phylogenetics and phylogenomics.</title>
        <authorList>
            <person name="Vandepol N."/>
            <person name="Liber J."/>
            <person name="Desiro A."/>
            <person name="Na H."/>
            <person name="Kennedy M."/>
            <person name="Barry K."/>
            <person name="Grigoriev I.V."/>
            <person name="Miller A.N."/>
            <person name="O'Donnell K."/>
            <person name="Stajich J.E."/>
            <person name="Bonito G."/>
        </authorList>
    </citation>
    <scope>NUCLEOTIDE SEQUENCE</scope>
    <source>
        <strain evidence="2">NVP1</strain>
    </source>
</reference>
<name>A0A9P5SLX0_9FUNG</name>
<comment type="caution">
    <text evidence="2">The sequence shown here is derived from an EMBL/GenBank/DDBJ whole genome shotgun (WGS) entry which is preliminary data.</text>
</comment>
<dbReference type="Proteomes" id="UP000696485">
    <property type="component" value="Unassembled WGS sequence"/>
</dbReference>
<accession>A0A9P5SLX0</accession>
<proteinExistence type="predicted"/>
<feature type="compositionally biased region" description="Basic and acidic residues" evidence="1">
    <location>
        <begin position="387"/>
        <end position="397"/>
    </location>
</feature>
<evidence type="ECO:0000313" key="3">
    <source>
        <dbReference type="Proteomes" id="UP000696485"/>
    </source>
</evidence>
<gene>
    <name evidence="2" type="ORF">BG006_003695</name>
</gene>
<protein>
    <submittedName>
        <fullName evidence="2">Uncharacterized protein</fullName>
    </submittedName>
</protein>
<feature type="region of interest" description="Disordered" evidence="1">
    <location>
        <begin position="387"/>
        <end position="418"/>
    </location>
</feature>
<dbReference type="EMBL" id="JAAAUY010000205">
    <property type="protein sequence ID" value="KAF9333390.1"/>
    <property type="molecule type" value="Genomic_DNA"/>
</dbReference>